<accession>A0A9X1YAJ3</accession>
<dbReference type="PANTHER" id="PTHR36505">
    <property type="entry name" value="BLR1072 PROTEIN"/>
    <property type="match status" value="1"/>
</dbReference>
<dbReference type="InterPro" id="IPR011033">
    <property type="entry name" value="PRC_barrel-like_sf"/>
</dbReference>
<protein>
    <submittedName>
        <fullName evidence="4">PRC-barrel domain-containing protein</fullName>
    </submittedName>
</protein>
<feature type="compositionally biased region" description="Low complexity" evidence="1">
    <location>
        <begin position="44"/>
        <end position="85"/>
    </location>
</feature>
<feature type="region of interest" description="Disordered" evidence="1">
    <location>
        <begin position="34"/>
        <end position="117"/>
    </location>
</feature>
<dbReference type="InterPro" id="IPR027275">
    <property type="entry name" value="PRC-brl_dom"/>
</dbReference>
<dbReference type="Proteomes" id="UP001139516">
    <property type="component" value="Unassembled WGS sequence"/>
</dbReference>
<dbReference type="EMBL" id="JALPRX010000075">
    <property type="protein sequence ID" value="MCK8786130.1"/>
    <property type="molecule type" value="Genomic_DNA"/>
</dbReference>
<feature type="domain" description="PRC-barrel" evidence="3">
    <location>
        <begin position="131"/>
        <end position="194"/>
    </location>
</feature>
<evidence type="ECO:0000313" key="5">
    <source>
        <dbReference type="Proteomes" id="UP001139516"/>
    </source>
</evidence>
<keyword evidence="2" id="KW-0732">Signal</keyword>
<dbReference type="RefSeq" id="WP_248668247.1">
    <property type="nucleotide sequence ID" value="NZ_JALPRX010000075.1"/>
</dbReference>
<sequence length="223" mass="21694">MVTHRTLLGTTAAAALLAAPLLAFGPSLAFGQTAPTGSAMQRSTAGTDTPANPGTPGTGPISPGPTGTGATSTGATSTGATSTGPTGTGPTGTSQAGTSTTSTGTPSATAGAAPSGTAMQVDTMRLAQGQRASKVIGATIYNENNESIGSVDDLIVASAGQNAAPVAILSVGGFLGIGSKLVAVPFDRLQWNGDSNRWLLVGATKDSLTALPTFAYNSVGSNR</sequence>
<dbReference type="AlphaFoldDB" id="A0A9X1YAJ3"/>
<feature type="compositionally biased region" description="Low complexity" evidence="1">
    <location>
        <begin position="91"/>
        <end position="117"/>
    </location>
</feature>
<evidence type="ECO:0000313" key="4">
    <source>
        <dbReference type="EMBL" id="MCK8786130.1"/>
    </source>
</evidence>
<evidence type="ECO:0000256" key="1">
    <source>
        <dbReference type="SAM" id="MobiDB-lite"/>
    </source>
</evidence>
<feature type="signal peptide" evidence="2">
    <location>
        <begin position="1"/>
        <end position="29"/>
    </location>
</feature>
<comment type="caution">
    <text evidence="4">The sequence shown here is derived from an EMBL/GenBank/DDBJ whole genome shotgun (WGS) entry which is preliminary data.</text>
</comment>
<feature type="chain" id="PRO_5040858840" evidence="2">
    <location>
        <begin position="30"/>
        <end position="223"/>
    </location>
</feature>
<evidence type="ECO:0000256" key="2">
    <source>
        <dbReference type="SAM" id="SignalP"/>
    </source>
</evidence>
<proteinExistence type="predicted"/>
<feature type="compositionally biased region" description="Polar residues" evidence="1">
    <location>
        <begin position="34"/>
        <end position="43"/>
    </location>
</feature>
<gene>
    <name evidence="4" type="ORF">M0638_17280</name>
</gene>
<organism evidence="4 5">
    <name type="scientific">Roseomonas acroporae</name>
    <dbReference type="NCBI Taxonomy" id="2937791"/>
    <lineage>
        <taxon>Bacteria</taxon>
        <taxon>Pseudomonadati</taxon>
        <taxon>Pseudomonadota</taxon>
        <taxon>Alphaproteobacteria</taxon>
        <taxon>Acetobacterales</taxon>
        <taxon>Roseomonadaceae</taxon>
        <taxon>Roseomonas</taxon>
    </lineage>
</organism>
<dbReference type="Gene3D" id="2.30.30.240">
    <property type="entry name" value="PRC-barrel domain"/>
    <property type="match status" value="1"/>
</dbReference>
<dbReference type="PANTHER" id="PTHR36505:SF1">
    <property type="entry name" value="BLR1072 PROTEIN"/>
    <property type="match status" value="1"/>
</dbReference>
<keyword evidence="5" id="KW-1185">Reference proteome</keyword>
<dbReference type="Pfam" id="PF05239">
    <property type="entry name" value="PRC"/>
    <property type="match status" value="1"/>
</dbReference>
<name>A0A9X1YAJ3_9PROT</name>
<dbReference type="SUPFAM" id="SSF50346">
    <property type="entry name" value="PRC-barrel domain"/>
    <property type="match status" value="1"/>
</dbReference>
<reference evidence="4" key="1">
    <citation type="submission" date="2022-04" db="EMBL/GenBank/DDBJ databases">
        <title>Roseomonas acroporae sp. nov., isolated from coral Acropora digitifera.</title>
        <authorList>
            <person name="Sun H."/>
        </authorList>
    </citation>
    <scope>NUCLEOTIDE SEQUENCE</scope>
    <source>
        <strain evidence="4">NAR14</strain>
    </source>
</reference>
<evidence type="ECO:0000259" key="3">
    <source>
        <dbReference type="Pfam" id="PF05239"/>
    </source>
</evidence>